<protein>
    <submittedName>
        <fullName evidence="4">Topoisomerase (DNA) II binding protein 1</fullName>
    </submittedName>
</protein>
<dbReference type="GO" id="GO:0006270">
    <property type="term" value="P:DNA replication initiation"/>
    <property type="evidence" value="ECO:0007669"/>
    <property type="project" value="TreeGrafter"/>
</dbReference>
<comment type="caution">
    <text evidence="4">The sequence shown here is derived from an EMBL/GenBank/DDBJ whole genome shotgun (WGS) entry which is preliminary data.</text>
</comment>
<evidence type="ECO:0000259" key="3">
    <source>
        <dbReference type="PROSITE" id="PS50172"/>
    </source>
</evidence>
<dbReference type="CDD" id="cd17731">
    <property type="entry name" value="BRCT_TopBP1_rpt2_like"/>
    <property type="match status" value="1"/>
</dbReference>
<feature type="domain" description="BRCT" evidence="3">
    <location>
        <begin position="139"/>
        <end position="240"/>
    </location>
</feature>
<dbReference type="Gene3D" id="3.40.50.10190">
    <property type="entry name" value="BRCT domain"/>
    <property type="match status" value="4"/>
</dbReference>
<dbReference type="Pfam" id="PF12738">
    <property type="entry name" value="PTCB-BRCT"/>
    <property type="match status" value="2"/>
</dbReference>
<keyword evidence="1" id="KW-0677">Repeat</keyword>
<dbReference type="PANTHER" id="PTHR13561">
    <property type="entry name" value="DNA REPLICATION REGULATOR DPB11-RELATED"/>
    <property type="match status" value="1"/>
</dbReference>
<feature type="region of interest" description="Disordered" evidence="2">
    <location>
        <begin position="90"/>
        <end position="114"/>
    </location>
</feature>
<evidence type="ECO:0000256" key="2">
    <source>
        <dbReference type="SAM" id="MobiDB-lite"/>
    </source>
</evidence>
<gene>
    <name evidence="4" type="ORF">SEMRO_583_G170590.1</name>
</gene>
<feature type="domain" description="BRCT" evidence="3">
    <location>
        <begin position="4"/>
        <end position="92"/>
    </location>
</feature>
<accession>A0A9N8E2H0</accession>
<dbReference type="OrthoDB" id="251770at2759"/>
<keyword evidence="5" id="KW-1185">Reference proteome</keyword>
<feature type="region of interest" description="Disordered" evidence="2">
    <location>
        <begin position="237"/>
        <end position="264"/>
    </location>
</feature>
<feature type="domain" description="BRCT" evidence="3">
    <location>
        <begin position="266"/>
        <end position="397"/>
    </location>
</feature>
<dbReference type="GO" id="GO:0007095">
    <property type="term" value="P:mitotic G2 DNA damage checkpoint signaling"/>
    <property type="evidence" value="ECO:0007669"/>
    <property type="project" value="TreeGrafter"/>
</dbReference>
<dbReference type="EMBL" id="CAICTM010000582">
    <property type="protein sequence ID" value="CAB9513288.1"/>
    <property type="molecule type" value="Genomic_DNA"/>
</dbReference>
<evidence type="ECO:0000313" key="5">
    <source>
        <dbReference type="Proteomes" id="UP001153069"/>
    </source>
</evidence>
<feature type="compositionally biased region" description="Basic residues" evidence="2">
    <location>
        <begin position="247"/>
        <end position="256"/>
    </location>
</feature>
<dbReference type="SUPFAM" id="SSF52113">
    <property type="entry name" value="BRCT domain"/>
    <property type="match status" value="3"/>
</dbReference>
<organism evidence="4 5">
    <name type="scientific">Seminavis robusta</name>
    <dbReference type="NCBI Taxonomy" id="568900"/>
    <lineage>
        <taxon>Eukaryota</taxon>
        <taxon>Sar</taxon>
        <taxon>Stramenopiles</taxon>
        <taxon>Ochrophyta</taxon>
        <taxon>Bacillariophyta</taxon>
        <taxon>Bacillariophyceae</taxon>
        <taxon>Bacillariophycidae</taxon>
        <taxon>Naviculales</taxon>
        <taxon>Naviculaceae</taxon>
        <taxon>Seminavis</taxon>
    </lineage>
</organism>
<dbReference type="PROSITE" id="PS50172">
    <property type="entry name" value="BRCT"/>
    <property type="match status" value="4"/>
</dbReference>
<sequence length="515" mass="58775">MPLPQQQPLKGVIACLTGVQNKDQYHEWIESLGGKFTRDFHSANNTHLICENPKGAKYEAAIQVPSIQVVRPRWLEECYRQTKRVDETEYLYPTNDKRTSSSNHKDSSKKRRSSDKVVSLASLLDQALLLGGTGGGDQQPTPLFSTFQFYLIGFDQDATANKEQAQLCRLIRRGMGTVFWEFHPNITHVIVYDHCHDAVRESISKAKAEIFENQVAVVSPWWAVKCWQHSKIQNPMQYPPQLEKRDNKRQKKHRQSSSKDNTTAANTSKLFRGAVFALLQVSNPPVWTVDYDTTELEKLIRLHGGQLLSLKLVETLKVDHAQQVEQARRMKTTKTKRPCYVLSWGSSALLQKQQMTLHPLLTQIQRKELCTMVMVTPNWLQTCVAEQTLVQPEVMPQLFQPQAWPWRKLLSNNNTCIGEDKEKKSTICITVTGFQGHERTAIKYAVRAMGASFDDALKQKSTTHLICAADATQPKQQSNNPKLVRAHEWGIHVVSMDWLYHALQHGKDNADNNKR</sequence>
<dbReference type="InterPro" id="IPR001357">
    <property type="entry name" value="BRCT_dom"/>
</dbReference>
<feature type="compositionally biased region" description="Basic and acidic residues" evidence="2">
    <location>
        <begin position="95"/>
        <end position="106"/>
    </location>
</feature>
<dbReference type="PANTHER" id="PTHR13561:SF20">
    <property type="entry name" value="DNA TOPOISOMERASE 2-BINDING PROTEIN 1"/>
    <property type="match status" value="1"/>
</dbReference>
<dbReference type="GO" id="GO:0033314">
    <property type="term" value="P:mitotic DNA replication checkpoint signaling"/>
    <property type="evidence" value="ECO:0007669"/>
    <property type="project" value="TreeGrafter"/>
</dbReference>
<dbReference type="InterPro" id="IPR059215">
    <property type="entry name" value="BRCT2_TopBP1-like"/>
</dbReference>
<dbReference type="SMART" id="SM00292">
    <property type="entry name" value="BRCT"/>
    <property type="match status" value="3"/>
</dbReference>
<feature type="domain" description="BRCT" evidence="3">
    <location>
        <begin position="429"/>
        <end position="507"/>
    </location>
</feature>
<evidence type="ECO:0000256" key="1">
    <source>
        <dbReference type="ARBA" id="ARBA00022737"/>
    </source>
</evidence>
<evidence type="ECO:0000313" key="4">
    <source>
        <dbReference type="EMBL" id="CAB9513288.1"/>
    </source>
</evidence>
<dbReference type="AlphaFoldDB" id="A0A9N8E2H0"/>
<reference evidence="4" key="1">
    <citation type="submission" date="2020-06" db="EMBL/GenBank/DDBJ databases">
        <authorList>
            <consortium name="Plant Systems Biology data submission"/>
        </authorList>
    </citation>
    <scope>NUCLEOTIDE SEQUENCE</scope>
    <source>
        <strain evidence="4">D6</strain>
    </source>
</reference>
<dbReference type="InterPro" id="IPR036420">
    <property type="entry name" value="BRCT_dom_sf"/>
</dbReference>
<proteinExistence type="predicted"/>
<name>A0A9N8E2H0_9STRA</name>
<dbReference type="Proteomes" id="UP001153069">
    <property type="component" value="Unassembled WGS sequence"/>
</dbReference>